<keyword evidence="3" id="KW-0805">Transcription regulation</keyword>
<dbReference type="SUPFAM" id="SSF52172">
    <property type="entry name" value="CheY-like"/>
    <property type="match status" value="1"/>
</dbReference>
<evidence type="ECO:0000256" key="3">
    <source>
        <dbReference type="ARBA" id="ARBA00023015"/>
    </source>
</evidence>
<dbReference type="Pfam" id="PF13185">
    <property type="entry name" value="GAF_2"/>
    <property type="match status" value="1"/>
</dbReference>
<keyword evidence="7" id="KW-1185">Reference proteome</keyword>
<accession>A0A4R7SZD6</accession>
<dbReference type="InterPro" id="IPR029016">
    <property type="entry name" value="GAF-like_dom_sf"/>
</dbReference>
<dbReference type="InterPro" id="IPR005561">
    <property type="entry name" value="ANTAR"/>
</dbReference>
<name>A0A4R7SZD6_9ACTN</name>
<comment type="caution">
    <text evidence="6">The sequence shown here is derived from an EMBL/GenBank/DDBJ whole genome shotgun (WGS) entry which is preliminary data.</text>
</comment>
<dbReference type="GO" id="GO:0016301">
    <property type="term" value="F:kinase activity"/>
    <property type="evidence" value="ECO:0007669"/>
    <property type="project" value="UniProtKB-KW"/>
</dbReference>
<dbReference type="RefSeq" id="WP_133983509.1">
    <property type="nucleotide sequence ID" value="NZ_SOCE01000002.1"/>
</dbReference>
<dbReference type="Gene3D" id="3.30.450.40">
    <property type="match status" value="1"/>
</dbReference>
<evidence type="ECO:0000313" key="6">
    <source>
        <dbReference type="EMBL" id="TDU83917.1"/>
    </source>
</evidence>
<evidence type="ECO:0000313" key="7">
    <source>
        <dbReference type="Proteomes" id="UP000295151"/>
    </source>
</evidence>
<evidence type="ECO:0000256" key="1">
    <source>
        <dbReference type="ARBA" id="ARBA00022679"/>
    </source>
</evidence>
<gene>
    <name evidence="6" type="ORF">EV138_6381</name>
</gene>
<feature type="domain" description="ANTAR" evidence="5">
    <location>
        <begin position="159"/>
        <end position="220"/>
    </location>
</feature>
<dbReference type="PIRSF" id="PIRSF036625">
    <property type="entry name" value="GAF_ANTAR"/>
    <property type="match status" value="1"/>
</dbReference>
<dbReference type="SMART" id="SM01012">
    <property type="entry name" value="ANTAR"/>
    <property type="match status" value="1"/>
</dbReference>
<dbReference type="AlphaFoldDB" id="A0A4R7SZD6"/>
<evidence type="ECO:0000259" key="5">
    <source>
        <dbReference type="PROSITE" id="PS50921"/>
    </source>
</evidence>
<dbReference type="Proteomes" id="UP000295151">
    <property type="component" value="Unassembled WGS sequence"/>
</dbReference>
<dbReference type="SUPFAM" id="SSF55781">
    <property type="entry name" value="GAF domain-like"/>
    <property type="match status" value="1"/>
</dbReference>
<dbReference type="InterPro" id="IPR036388">
    <property type="entry name" value="WH-like_DNA-bd_sf"/>
</dbReference>
<evidence type="ECO:0000256" key="2">
    <source>
        <dbReference type="ARBA" id="ARBA00022777"/>
    </source>
</evidence>
<dbReference type="Pfam" id="PF03861">
    <property type="entry name" value="ANTAR"/>
    <property type="match status" value="1"/>
</dbReference>
<dbReference type="Gene3D" id="1.10.10.10">
    <property type="entry name" value="Winged helix-like DNA-binding domain superfamily/Winged helix DNA-binding domain"/>
    <property type="match status" value="1"/>
</dbReference>
<dbReference type="InterPro" id="IPR011006">
    <property type="entry name" value="CheY-like_superfamily"/>
</dbReference>
<keyword evidence="4" id="KW-0804">Transcription</keyword>
<dbReference type="InterPro" id="IPR012074">
    <property type="entry name" value="GAF_ANTAR"/>
</dbReference>
<dbReference type="PROSITE" id="PS50921">
    <property type="entry name" value="ANTAR"/>
    <property type="match status" value="1"/>
</dbReference>
<dbReference type="GO" id="GO:0003723">
    <property type="term" value="F:RNA binding"/>
    <property type="evidence" value="ECO:0007669"/>
    <property type="project" value="InterPro"/>
</dbReference>
<evidence type="ECO:0000256" key="4">
    <source>
        <dbReference type="ARBA" id="ARBA00023163"/>
    </source>
</evidence>
<keyword evidence="1" id="KW-0808">Transferase</keyword>
<dbReference type="EMBL" id="SOCE01000002">
    <property type="protein sequence ID" value="TDU83917.1"/>
    <property type="molecule type" value="Genomic_DNA"/>
</dbReference>
<proteinExistence type="predicted"/>
<dbReference type="InterPro" id="IPR003018">
    <property type="entry name" value="GAF"/>
</dbReference>
<dbReference type="OrthoDB" id="7466251at2"/>
<reference evidence="6 7" key="1">
    <citation type="submission" date="2019-03" db="EMBL/GenBank/DDBJ databases">
        <title>Genomic Encyclopedia of Type Strains, Phase III (KMG-III): the genomes of soil and plant-associated and newly described type strains.</title>
        <authorList>
            <person name="Whitman W."/>
        </authorList>
    </citation>
    <scope>NUCLEOTIDE SEQUENCE [LARGE SCALE GENOMIC DNA]</scope>
    <source>
        <strain evidence="6 7">VKM Ac-2575</strain>
    </source>
</reference>
<sequence>MELSEFAELMTTVADSLRQQGDVDSTLALITAGAVEAIPGVTHASLSVAGKNGTIQTLTPTDEVADLADRTQYELRQGPCVEAALNAQVVQADDLGSDSRWPLYGPKAADLGLRSQLSFQFRADPLVRGALNLYADEPAAFGPDARYLGAMFANWVAVLLGWNSQGTSLSRALESRGEIGTAVGILMERYRLDQQRAFAFLVRTSQTQNVKLREIAAGIVTRTSAHAA</sequence>
<keyword evidence="2" id="KW-0418">Kinase</keyword>
<protein>
    <submittedName>
        <fullName evidence="6">GAF domain-containing protein</fullName>
    </submittedName>
</protein>
<organism evidence="6 7">
    <name type="scientific">Kribbella voronezhensis</name>
    <dbReference type="NCBI Taxonomy" id="2512212"/>
    <lineage>
        <taxon>Bacteria</taxon>
        <taxon>Bacillati</taxon>
        <taxon>Actinomycetota</taxon>
        <taxon>Actinomycetes</taxon>
        <taxon>Propionibacteriales</taxon>
        <taxon>Kribbellaceae</taxon>
        <taxon>Kribbella</taxon>
    </lineage>
</organism>